<evidence type="ECO:0000256" key="8">
    <source>
        <dbReference type="SAM" id="Phobius"/>
    </source>
</evidence>
<comment type="caution">
    <text evidence="9">The sequence shown here is derived from an EMBL/GenBank/DDBJ whole genome shotgun (WGS) entry which is preliminary data.</text>
</comment>
<keyword evidence="4 8" id="KW-0812">Transmembrane</keyword>
<evidence type="ECO:0000256" key="2">
    <source>
        <dbReference type="ARBA" id="ARBA00008338"/>
    </source>
</evidence>
<keyword evidence="7" id="KW-0175">Coiled coil</keyword>
<evidence type="ECO:0000313" key="9">
    <source>
        <dbReference type="EMBL" id="GGL52004.1"/>
    </source>
</evidence>
<sequence length="949" mass="102574">MDEERKNRLMKWGSLILVFILIVSVSAVLPRYLTPPPQPVAKKGNVPKTVVTPAPQTGHIALVNEDQGADFNGQKLNLGNQIVPLFSDQDPYQWETVSRSAADSGLSQGNYQAVFYIPSNFTQNIFTFENQKPSAAVISYRANPKLTAEDTARVQTEFEKVRGTLNQQFSKIYWRFISDRINYINGNFAGVLQKEQQYLQAMSDFYKPSSLDMAQVFNAQLDQINQLLAETGQAAKMTADKQLTLTDTKTQISQQLDALNKLNDQLKKQIQTMDQTRIANEKLVSDATTTAQDASSKAQASLTGVTGPASPYSQIIQTLLDQTVSIDKPLKAADELTGLNGLINDANSELATLNTTAQTQLDSLSKVYTDPLDTLNNQINHSKIPINALIDPDPSNTNSQSLYNLEQALYQTAYNNASQNVNNDINSLAQSTKPGLVAVSQWNGETDILSTIDSVQSAISDLANNGNITGDSSIAAGNLGKINDAKNYIGPSLFIDPAAITATNNYDEAALKYYLVLLNNTKDSLTNLNNLVGNNPGNTLSASLNSVKNWIDQTTGELTSSVTSLETIQTDSKTIDQTQALQTTQDSIQKQYDSAVQTYSDALANQKTGLQKAENELANNIASTQQLTAAIVKPIQLTTPDMTVANTASGIAVTLQDNNFDQLNMIDQGIQNISSNESLILKDSKDVQSMVNGVQSSAGQLSNSWGQNVAATAELKSAIAQTLGNTGEPGNRNQNVYQQLSSPVSLAGLTAGNANNAAPGPAQQSAADSSNTPPVQQPFLTLLAVLIASILTGYFSYHYRSLSKITNGLITALLALVSSAAIIYYGTAQYNLAGAATIMWSVFTFGLITLMSAWIREVYLLSEIAGVLLTSALVVFFTLPLLRNSMDGFAFQNPAADVYLSIAYSQDYLPFLKGILAIALLTIPVFAIIGTRAIVRHVKEEKAHETEIL</sequence>
<dbReference type="NCBIfam" id="TIGR03929">
    <property type="entry name" value="T7_esaA_Nterm"/>
    <property type="match status" value="1"/>
</dbReference>
<keyword evidence="5 8" id="KW-1133">Transmembrane helix</keyword>
<evidence type="ECO:0008006" key="11">
    <source>
        <dbReference type="Google" id="ProtNLM"/>
    </source>
</evidence>
<dbReference type="AlphaFoldDB" id="A0A917S2G8"/>
<dbReference type="EMBL" id="BMOK01000005">
    <property type="protein sequence ID" value="GGL52004.1"/>
    <property type="molecule type" value="Genomic_DNA"/>
</dbReference>
<feature type="transmembrane region" description="Helical" evidence="8">
    <location>
        <begin position="779"/>
        <end position="797"/>
    </location>
</feature>
<dbReference type="PANTHER" id="PTHR30294">
    <property type="entry name" value="MEMBRANE COMPONENT OF ABC TRANSPORTER YHHJ-RELATED"/>
    <property type="match status" value="1"/>
</dbReference>
<dbReference type="PANTHER" id="PTHR30294:SF29">
    <property type="entry name" value="MULTIDRUG ABC TRANSPORTER PERMEASE YBHS-RELATED"/>
    <property type="match status" value="1"/>
</dbReference>
<feature type="coiled-coil region" evidence="7">
    <location>
        <begin position="245"/>
        <end position="279"/>
    </location>
</feature>
<feature type="transmembrane region" description="Helical" evidence="8">
    <location>
        <begin position="809"/>
        <end position="826"/>
    </location>
</feature>
<feature type="transmembrane region" description="Helical" evidence="8">
    <location>
        <begin position="914"/>
        <end position="935"/>
    </location>
</feature>
<evidence type="ECO:0000256" key="7">
    <source>
        <dbReference type="SAM" id="Coils"/>
    </source>
</evidence>
<reference evidence="9" key="1">
    <citation type="journal article" date="2014" name="Int. J. Syst. Evol. Microbiol.">
        <title>Complete genome sequence of Corynebacterium casei LMG S-19264T (=DSM 44701T), isolated from a smear-ripened cheese.</title>
        <authorList>
            <consortium name="US DOE Joint Genome Institute (JGI-PGF)"/>
            <person name="Walter F."/>
            <person name="Albersmeier A."/>
            <person name="Kalinowski J."/>
            <person name="Ruckert C."/>
        </authorList>
    </citation>
    <scope>NUCLEOTIDE SEQUENCE</scope>
    <source>
        <strain evidence="9">JCM 15325</strain>
    </source>
</reference>
<dbReference type="RefSeq" id="WP_188802487.1">
    <property type="nucleotide sequence ID" value="NZ_BMOK01000005.1"/>
</dbReference>
<proteinExistence type="inferred from homology"/>
<keyword evidence="6 8" id="KW-0472">Membrane</keyword>
<reference evidence="9" key="2">
    <citation type="submission" date="2020-09" db="EMBL/GenBank/DDBJ databases">
        <authorList>
            <person name="Sun Q."/>
            <person name="Ohkuma M."/>
        </authorList>
    </citation>
    <scope>NUCLEOTIDE SEQUENCE</scope>
    <source>
        <strain evidence="9">JCM 15325</strain>
    </source>
</reference>
<organism evidence="9 10">
    <name type="scientific">Sporolactobacillus putidus</name>
    <dbReference type="NCBI Taxonomy" id="492735"/>
    <lineage>
        <taxon>Bacteria</taxon>
        <taxon>Bacillati</taxon>
        <taxon>Bacillota</taxon>
        <taxon>Bacilli</taxon>
        <taxon>Bacillales</taxon>
        <taxon>Sporolactobacillaceae</taxon>
        <taxon>Sporolactobacillus</taxon>
    </lineage>
</organism>
<evidence type="ECO:0000256" key="6">
    <source>
        <dbReference type="ARBA" id="ARBA00023136"/>
    </source>
</evidence>
<evidence type="ECO:0000313" key="10">
    <source>
        <dbReference type="Proteomes" id="UP000654670"/>
    </source>
</evidence>
<name>A0A917S2G8_9BACL</name>
<evidence type="ECO:0000256" key="4">
    <source>
        <dbReference type="ARBA" id="ARBA00022692"/>
    </source>
</evidence>
<dbReference type="Proteomes" id="UP000654670">
    <property type="component" value="Unassembled WGS sequence"/>
</dbReference>
<feature type="transmembrane region" description="Helical" evidence="8">
    <location>
        <begin position="858"/>
        <end position="879"/>
    </location>
</feature>
<feature type="transmembrane region" description="Helical" evidence="8">
    <location>
        <begin position="832"/>
        <end position="851"/>
    </location>
</feature>
<dbReference type="Gene3D" id="3.40.1710.10">
    <property type="entry name" value="abc type-2 transporter like domain"/>
    <property type="match status" value="1"/>
</dbReference>
<feature type="transmembrane region" description="Helical" evidence="8">
    <location>
        <begin position="12"/>
        <end position="33"/>
    </location>
</feature>
<comment type="similarity">
    <text evidence="2">Belongs to the EsaA family.</text>
</comment>
<accession>A0A917S2G8</accession>
<evidence type="ECO:0000256" key="3">
    <source>
        <dbReference type="ARBA" id="ARBA00022475"/>
    </source>
</evidence>
<dbReference type="GO" id="GO:0005886">
    <property type="term" value="C:plasma membrane"/>
    <property type="evidence" value="ECO:0007669"/>
    <property type="project" value="UniProtKB-SubCell"/>
</dbReference>
<dbReference type="InterPro" id="IPR051449">
    <property type="entry name" value="ABC-2_transporter_component"/>
</dbReference>
<evidence type="ECO:0000256" key="5">
    <source>
        <dbReference type="ARBA" id="ARBA00022989"/>
    </source>
</evidence>
<gene>
    <name evidence="9" type="ORF">GCM10007968_15160</name>
</gene>
<comment type="subcellular location">
    <subcellularLocation>
        <location evidence="1">Cell membrane</location>
        <topology evidence="1">Multi-pass membrane protein</topology>
    </subcellularLocation>
</comment>
<protein>
    <recommendedName>
        <fullName evidence="11">Type VII secretion protein EsaA</fullName>
    </recommendedName>
</protein>
<keyword evidence="3" id="KW-1003">Cell membrane</keyword>
<keyword evidence="10" id="KW-1185">Reference proteome</keyword>
<dbReference type="InterPro" id="IPR023838">
    <property type="entry name" value="T7SS_EsaA"/>
</dbReference>
<evidence type="ECO:0000256" key="1">
    <source>
        <dbReference type="ARBA" id="ARBA00004651"/>
    </source>
</evidence>